<keyword evidence="2 5" id="KW-0812">Transmembrane</keyword>
<dbReference type="InterPro" id="IPR032710">
    <property type="entry name" value="NTF2-like_dom_sf"/>
</dbReference>
<proteinExistence type="predicted"/>
<dbReference type="SUPFAM" id="SSF54427">
    <property type="entry name" value="NTF2-like"/>
    <property type="match status" value="1"/>
</dbReference>
<evidence type="ECO:0000313" key="7">
    <source>
        <dbReference type="EMBL" id="AZQ13325.1"/>
    </source>
</evidence>
<keyword evidence="4 5" id="KW-0472">Membrane</keyword>
<evidence type="ECO:0000259" key="6">
    <source>
        <dbReference type="Pfam" id="PF04335"/>
    </source>
</evidence>
<dbReference type="InterPro" id="IPR035658">
    <property type="entry name" value="TrbF"/>
</dbReference>
<evidence type="ECO:0000256" key="5">
    <source>
        <dbReference type="SAM" id="Phobius"/>
    </source>
</evidence>
<keyword evidence="8" id="KW-1185">Reference proteome</keyword>
<geneLocation type="plasmid" evidence="8">
    <name>psth1</name>
</geneLocation>
<dbReference type="CDD" id="cd16425">
    <property type="entry name" value="TrbF"/>
    <property type="match status" value="1"/>
</dbReference>
<evidence type="ECO:0000256" key="2">
    <source>
        <dbReference type="ARBA" id="ARBA00022692"/>
    </source>
</evidence>
<keyword evidence="3 5" id="KW-1133">Transmembrane helix</keyword>
<feature type="domain" description="Bacterial virulence protein VirB8" evidence="6">
    <location>
        <begin position="20"/>
        <end position="228"/>
    </location>
</feature>
<dbReference type="RefSeq" id="WP_126169663.1">
    <property type="nucleotide sequence ID" value="NZ_CP020374.1"/>
</dbReference>
<dbReference type="InterPro" id="IPR007430">
    <property type="entry name" value="VirB8"/>
</dbReference>
<accession>A0ABM7DXM7</accession>
<dbReference type="Proteomes" id="UP000278437">
    <property type="component" value="Plasmid pSTH1"/>
</dbReference>
<organism evidence="7 8">
    <name type="scientific">Shewanella khirikhana</name>
    <dbReference type="NCBI Taxonomy" id="1965282"/>
    <lineage>
        <taxon>Bacteria</taxon>
        <taxon>Pseudomonadati</taxon>
        <taxon>Pseudomonadota</taxon>
        <taxon>Gammaproteobacteria</taxon>
        <taxon>Alteromonadales</taxon>
        <taxon>Shewanellaceae</taxon>
        <taxon>Shewanella</taxon>
    </lineage>
</organism>
<dbReference type="EMBL" id="CP020374">
    <property type="protein sequence ID" value="AZQ13325.1"/>
    <property type="molecule type" value="Genomic_DNA"/>
</dbReference>
<dbReference type="Gene3D" id="3.10.450.230">
    <property type="entry name" value="VirB8 protein"/>
    <property type="match status" value="1"/>
</dbReference>
<name>A0ABM7DXM7_9GAMM</name>
<dbReference type="Pfam" id="PF04335">
    <property type="entry name" value="VirB8"/>
    <property type="match status" value="1"/>
</dbReference>
<sequence length="230" mass="25823">MNNDQTPDTPADELTLLYQRARMEWDERLGNIVSLNQKLLTITVIALVIAVIAVGGVAYIGAQSKIEPYVLAMSDNNIVALQAAKSMPASEKKRLEISQLSAFVTHTRSVFTDINAQREYVIKAYAHLRNTDPAFIQVNHYLSVTAPPHIRAETEVVTVKIDNILPIGDNSATYQIEWTENVTDRQGNTKLPQHFKAAVEIYYEAPSTPQEFMGNPTGLWVKFFNVTERF</sequence>
<evidence type="ECO:0000313" key="8">
    <source>
        <dbReference type="Proteomes" id="UP000278437"/>
    </source>
</evidence>
<reference evidence="7 8" key="1">
    <citation type="submission" date="2017-03" db="EMBL/GenBank/DDBJ databases">
        <title>Full genome sequence of a non-lethal Shewanella isolate that potentiates virulence of Vibio parahaemolyticus causing acute hepatopancreatic necrosis disease (AHPND) in shrimp.</title>
        <authorList>
            <person name="Prachumwat A."/>
            <person name="Sritunyalucksana K."/>
        </authorList>
    </citation>
    <scope>NUCLEOTIDE SEQUENCE [LARGE SCALE GENOMIC DNA]</scope>
    <source>
        <strain evidence="7 8">TH2012</strain>
        <plasmid evidence="8">psth1</plasmid>
    </source>
</reference>
<evidence type="ECO:0000256" key="1">
    <source>
        <dbReference type="ARBA" id="ARBA00004167"/>
    </source>
</evidence>
<comment type="subcellular location">
    <subcellularLocation>
        <location evidence="1">Membrane</location>
        <topology evidence="1">Single-pass membrane protein</topology>
    </subcellularLocation>
</comment>
<keyword evidence="7" id="KW-0614">Plasmid</keyword>
<gene>
    <name evidence="7" type="ORF">STH12_04299</name>
</gene>
<protein>
    <submittedName>
        <fullName evidence="7">VirB8 protein</fullName>
    </submittedName>
</protein>
<feature type="transmembrane region" description="Helical" evidence="5">
    <location>
        <begin position="39"/>
        <end position="62"/>
    </location>
</feature>
<evidence type="ECO:0000256" key="3">
    <source>
        <dbReference type="ARBA" id="ARBA00022989"/>
    </source>
</evidence>
<evidence type="ECO:0000256" key="4">
    <source>
        <dbReference type="ARBA" id="ARBA00023136"/>
    </source>
</evidence>